<protein>
    <recommendedName>
        <fullName evidence="1">DUF7919 domain-containing protein</fullName>
    </recommendedName>
</protein>
<gene>
    <name evidence="2" type="ORF">N4264_11455</name>
</gene>
<dbReference type="Proteomes" id="UP001064632">
    <property type="component" value="Chromosome"/>
</dbReference>
<proteinExistence type="predicted"/>
<name>A0ABY6BKS6_9GAMM</name>
<keyword evidence="3" id="KW-1185">Reference proteome</keyword>
<organism evidence="2 3">
    <name type="scientific">Tahibacter amnicola</name>
    <dbReference type="NCBI Taxonomy" id="2976241"/>
    <lineage>
        <taxon>Bacteria</taxon>
        <taxon>Pseudomonadati</taxon>
        <taxon>Pseudomonadota</taxon>
        <taxon>Gammaproteobacteria</taxon>
        <taxon>Lysobacterales</taxon>
        <taxon>Rhodanobacteraceae</taxon>
        <taxon>Tahibacter</taxon>
    </lineage>
</organism>
<feature type="domain" description="DUF7919" evidence="1">
    <location>
        <begin position="3"/>
        <end position="112"/>
    </location>
</feature>
<accession>A0ABY6BKS6</accession>
<evidence type="ECO:0000313" key="2">
    <source>
        <dbReference type="EMBL" id="UXI70216.1"/>
    </source>
</evidence>
<dbReference type="Pfam" id="PF25535">
    <property type="entry name" value="DUF7919"/>
    <property type="match status" value="1"/>
</dbReference>
<sequence length="143" mass="15523">MTAIPDLAPYPDVALPEGRLVAVGWLGRAAGFSPGYTDEAVFRTLRALCKDPWRPALAAGVHGCDLCQFDRPAFSGELFVPHAGRIYVAPVGIVHYIGAHWYRPPDTFLEAVTHCPPMRSTAYFRSLLDCGGRALLGARRTVG</sequence>
<dbReference type="RefSeq" id="WP_261697167.1">
    <property type="nucleotide sequence ID" value="NZ_CP104694.1"/>
</dbReference>
<reference evidence="2" key="1">
    <citation type="submission" date="2022-09" db="EMBL/GenBank/DDBJ databases">
        <title>Tahibacter sp. nov., isolated from a fresh water.</title>
        <authorList>
            <person name="Baek J.H."/>
            <person name="Lee J.K."/>
            <person name="Kim J.M."/>
            <person name="Jeon C.O."/>
        </authorList>
    </citation>
    <scope>NUCLEOTIDE SEQUENCE</scope>
    <source>
        <strain evidence="2">W38</strain>
    </source>
</reference>
<dbReference type="InterPro" id="IPR057679">
    <property type="entry name" value="DUF7919"/>
</dbReference>
<evidence type="ECO:0000259" key="1">
    <source>
        <dbReference type="Pfam" id="PF25535"/>
    </source>
</evidence>
<dbReference type="EMBL" id="CP104694">
    <property type="protein sequence ID" value="UXI70216.1"/>
    <property type="molecule type" value="Genomic_DNA"/>
</dbReference>
<evidence type="ECO:0000313" key="3">
    <source>
        <dbReference type="Proteomes" id="UP001064632"/>
    </source>
</evidence>